<protein>
    <submittedName>
        <fullName evidence="1">DUF721 domain-containing protein</fullName>
    </submittedName>
</protein>
<proteinExistence type="predicted"/>
<dbReference type="Proteomes" id="UP000250831">
    <property type="component" value="Unassembled WGS sequence"/>
</dbReference>
<dbReference type="AlphaFoldDB" id="A0A363NNR9"/>
<evidence type="ECO:0000313" key="1">
    <source>
        <dbReference type="EMBL" id="PUV22301.1"/>
    </source>
</evidence>
<reference evidence="1 2" key="1">
    <citation type="submission" date="2018-04" db="EMBL/GenBank/DDBJ databases">
        <title>Sphingobacterium sp. M46 Genome.</title>
        <authorList>
            <person name="Cheng J."/>
            <person name="Li Y."/>
        </authorList>
    </citation>
    <scope>NUCLEOTIDE SEQUENCE [LARGE SCALE GENOMIC DNA]</scope>
    <source>
        <strain evidence="1 2">M46</strain>
    </source>
</reference>
<dbReference type="OrthoDB" id="9796545at2"/>
<gene>
    <name evidence="1" type="ORF">DCO56_22345</name>
</gene>
<dbReference type="Pfam" id="PF05258">
    <property type="entry name" value="DciA"/>
    <property type="match status" value="1"/>
</dbReference>
<evidence type="ECO:0000313" key="2">
    <source>
        <dbReference type="Proteomes" id="UP000250831"/>
    </source>
</evidence>
<comment type="caution">
    <text evidence="1">The sequence shown here is derived from an EMBL/GenBank/DDBJ whole genome shotgun (WGS) entry which is preliminary data.</text>
</comment>
<keyword evidence="2" id="KW-1185">Reference proteome</keyword>
<dbReference type="InterPro" id="IPR007922">
    <property type="entry name" value="DciA-like"/>
</dbReference>
<dbReference type="EMBL" id="QCXX01000007">
    <property type="protein sequence ID" value="PUV22301.1"/>
    <property type="molecule type" value="Genomic_DNA"/>
</dbReference>
<dbReference type="RefSeq" id="WP_108635952.1">
    <property type="nucleotide sequence ID" value="NZ_QCXX01000007.1"/>
</dbReference>
<organism evidence="1 2">
    <name type="scientific">Sphingobacterium athyrii</name>
    <dbReference type="NCBI Taxonomy" id="2152717"/>
    <lineage>
        <taxon>Bacteria</taxon>
        <taxon>Pseudomonadati</taxon>
        <taxon>Bacteroidota</taxon>
        <taxon>Sphingobacteriia</taxon>
        <taxon>Sphingobacteriales</taxon>
        <taxon>Sphingobacteriaceae</taxon>
        <taxon>Sphingobacterium</taxon>
    </lineage>
</organism>
<dbReference type="PANTHER" id="PTHR36456">
    <property type="entry name" value="UPF0232 PROTEIN SCO3875"/>
    <property type="match status" value="1"/>
</dbReference>
<sequence length="109" mass="12763">MYKKQPTKKSLEFIRSSDDMTIKQGVERLLEAYKLRRKFDETSIASVWPQLIGNAIANRTQQLYVRDKKLFVRVESAVIKNELALMRRQILGRVNEYVGHVIIEEVVIL</sequence>
<accession>A0A363NNR9</accession>
<dbReference type="PANTHER" id="PTHR36456:SF1">
    <property type="entry name" value="UPF0232 PROTEIN SCO3875"/>
    <property type="match status" value="1"/>
</dbReference>
<name>A0A363NNR9_9SPHI</name>